<dbReference type="InParanoid" id="A0A194QP29"/>
<evidence type="ECO:0000259" key="2">
    <source>
        <dbReference type="Pfam" id="PF06974"/>
    </source>
</evidence>
<dbReference type="GO" id="GO:0005886">
    <property type="term" value="C:plasma membrane"/>
    <property type="evidence" value="ECO:0007669"/>
    <property type="project" value="TreeGrafter"/>
</dbReference>
<dbReference type="InterPro" id="IPR009721">
    <property type="entry name" value="O-acyltransferase_WSD1_C"/>
</dbReference>
<dbReference type="GO" id="GO:0019432">
    <property type="term" value="P:triglyceride biosynthetic process"/>
    <property type="evidence" value="ECO:0007669"/>
    <property type="project" value="TreeGrafter"/>
</dbReference>
<dbReference type="PANTHER" id="PTHR31650">
    <property type="entry name" value="O-ACYLTRANSFERASE (WSD1-LIKE) FAMILY PROTEIN"/>
    <property type="match status" value="1"/>
</dbReference>
<organism evidence="3 4">
    <name type="scientific">Papilio machaon</name>
    <name type="common">Old World swallowtail butterfly</name>
    <dbReference type="NCBI Taxonomy" id="76193"/>
    <lineage>
        <taxon>Eukaryota</taxon>
        <taxon>Metazoa</taxon>
        <taxon>Ecdysozoa</taxon>
        <taxon>Arthropoda</taxon>
        <taxon>Hexapoda</taxon>
        <taxon>Insecta</taxon>
        <taxon>Pterygota</taxon>
        <taxon>Neoptera</taxon>
        <taxon>Endopterygota</taxon>
        <taxon>Lepidoptera</taxon>
        <taxon>Glossata</taxon>
        <taxon>Ditrysia</taxon>
        <taxon>Papilionoidea</taxon>
        <taxon>Papilionidae</taxon>
        <taxon>Papilioninae</taxon>
        <taxon>Papilio</taxon>
    </lineage>
</organism>
<dbReference type="OrthoDB" id="619536at2759"/>
<feature type="domain" description="O-acyltransferase WSD1 C-terminal" evidence="2">
    <location>
        <begin position="423"/>
        <end position="561"/>
    </location>
</feature>
<dbReference type="KEGG" id="pmac:106719155"/>
<evidence type="ECO:0000256" key="1">
    <source>
        <dbReference type="SAM" id="Phobius"/>
    </source>
</evidence>
<keyword evidence="1" id="KW-1133">Transmembrane helix</keyword>
<dbReference type="Pfam" id="PF06974">
    <property type="entry name" value="WS_DGAT_C"/>
    <property type="match status" value="1"/>
</dbReference>
<dbReference type="STRING" id="76193.A0A194QP29"/>
<dbReference type="InterPro" id="IPR045034">
    <property type="entry name" value="O-acyltransferase_WSD1-like"/>
</dbReference>
<keyword evidence="4" id="KW-1185">Reference proteome</keyword>
<accession>A0A194QP29</accession>
<sequence>MFPNDSKVCVCLFNCYTTADLLDNETGEDFLRYNLTLAKSRIVDNTSDLATVVGVLIAVLVYIAINVEELRIETTLQKFTKHKITQRALVLALLILTSPIIFSFTLISLFYKVTCYYIIKANDVNFAAFLDGFDVFWSLEDDDSRCVINVLGIVETNTSDSLVSRIKQKLKIVITNKSCNKLFYRRNEKYGWYYWTNYSEIDLNDYVKVLNIGNKKGAISKEDIEDAMTEVSYLPLPFNDTGLFQIFVTEQRIENYEGERSNYGIIFRIHHAVGDGVALIEFLCKTLADDVKNDQKFSMPSNYIPIDTSTTLLDKVKQLCSMPICFVDGILRKPDQHSLHGPSLIGKKIFKWTDPDVDLYQMIKDIKQCKKDLNFSDILATSLSSGLRNFFSKTMDHIPEDVAVILPIRLPEHLTRNELQFKNNFTVTILDLPTKEKRQIREIKRRCNIVRKSVDPTVNHYFLKVCYLLPKQILRPIFKSSQATLVFSNMPGPDSISICGGNSLKSLIFFIPNKGSTGLGISALCYGGVLRFSAMADASIVRTSDQLSLILDGMVDEIKQMHELYVK</sequence>
<reference evidence="3 4" key="1">
    <citation type="journal article" date="2015" name="Nat. Commun.">
        <title>Outbred genome sequencing and CRISPR/Cas9 gene editing in butterflies.</title>
        <authorList>
            <person name="Li X."/>
            <person name="Fan D."/>
            <person name="Zhang W."/>
            <person name="Liu G."/>
            <person name="Zhang L."/>
            <person name="Zhao L."/>
            <person name="Fang X."/>
            <person name="Chen L."/>
            <person name="Dong Y."/>
            <person name="Chen Y."/>
            <person name="Ding Y."/>
            <person name="Zhao R."/>
            <person name="Feng M."/>
            <person name="Zhu Y."/>
            <person name="Feng Y."/>
            <person name="Jiang X."/>
            <person name="Zhu D."/>
            <person name="Xiang H."/>
            <person name="Feng X."/>
            <person name="Li S."/>
            <person name="Wang J."/>
            <person name="Zhang G."/>
            <person name="Kronforst M.R."/>
            <person name="Wang W."/>
        </authorList>
    </citation>
    <scope>NUCLEOTIDE SEQUENCE [LARGE SCALE GENOMIC DNA]</scope>
    <source>
        <strain evidence="3">Ya'a_city_454_Pm</strain>
        <tissue evidence="3">Whole body</tissue>
    </source>
</reference>
<dbReference type="PANTHER" id="PTHR31650:SF1">
    <property type="entry name" value="WAX ESTER SYNTHASE_DIACYLGLYCEROL ACYLTRANSFERASE 4-RELATED"/>
    <property type="match status" value="1"/>
</dbReference>
<proteinExistence type="predicted"/>
<dbReference type="AlphaFoldDB" id="A0A194QP29"/>
<dbReference type="GO" id="GO:0008374">
    <property type="term" value="F:O-acyltransferase activity"/>
    <property type="evidence" value="ECO:0007669"/>
    <property type="project" value="InterPro"/>
</dbReference>
<keyword evidence="1" id="KW-0812">Transmembrane</keyword>
<evidence type="ECO:0000313" key="4">
    <source>
        <dbReference type="Proteomes" id="UP000053240"/>
    </source>
</evidence>
<feature type="transmembrane region" description="Helical" evidence="1">
    <location>
        <begin position="88"/>
        <end position="111"/>
    </location>
</feature>
<evidence type="ECO:0000313" key="3">
    <source>
        <dbReference type="EMBL" id="KPJ07283.1"/>
    </source>
</evidence>
<dbReference type="Proteomes" id="UP000053240">
    <property type="component" value="Unassembled WGS sequence"/>
</dbReference>
<protein>
    <recommendedName>
        <fullName evidence="2">O-acyltransferase WSD1 C-terminal domain-containing protein</fullName>
    </recommendedName>
</protein>
<name>A0A194QP29_PAPMA</name>
<dbReference type="EMBL" id="KQ461190">
    <property type="protein sequence ID" value="KPJ07283.1"/>
    <property type="molecule type" value="Genomic_DNA"/>
</dbReference>
<feature type="transmembrane region" description="Helical" evidence="1">
    <location>
        <begin position="49"/>
        <end position="67"/>
    </location>
</feature>
<keyword evidence="1" id="KW-0472">Membrane</keyword>
<gene>
    <name evidence="3" type="ORF">RR48_07699</name>
</gene>